<dbReference type="PANTHER" id="PTHR43546:SF3">
    <property type="entry name" value="UPF0173 METAL-DEPENDENT HYDROLASE MJ1163"/>
    <property type="match status" value="1"/>
</dbReference>
<dbReference type="EMBL" id="BSOJ01000006">
    <property type="protein sequence ID" value="GLR25368.1"/>
    <property type="molecule type" value="Genomic_DNA"/>
</dbReference>
<dbReference type="Proteomes" id="UP001156664">
    <property type="component" value="Unassembled WGS sequence"/>
</dbReference>
<dbReference type="RefSeq" id="WP_284279719.1">
    <property type="nucleotide sequence ID" value="NZ_BSOJ01000006.1"/>
</dbReference>
<dbReference type="Pfam" id="PF00753">
    <property type="entry name" value="Lactamase_B"/>
    <property type="match status" value="1"/>
</dbReference>
<dbReference type="InterPro" id="IPR050114">
    <property type="entry name" value="UPF0173_UPF0282_UlaG_hydrolase"/>
</dbReference>
<organism evidence="2 3">
    <name type="scientific">Limnobacter litoralis</name>
    <dbReference type="NCBI Taxonomy" id="481366"/>
    <lineage>
        <taxon>Bacteria</taxon>
        <taxon>Pseudomonadati</taxon>
        <taxon>Pseudomonadota</taxon>
        <taxon>Betaproteobacteria</taxon>
        <taxon>Burkholderiales</taxon>
        <taxon>Burkholderiaceae</taxon>
        <taxon>Limnobacter</taxon>
    </lineage>
</organism>
<protein>
    <submittedName>
        <fullName evidence="2">MBL fold metallo-hydrolase</fullName>
    </submittedName>
</protein>
<name>A0ABQ5YLE0_9BURK</name>
<accession>A0ABQ5YLE0</accession>
<keyword evidence="3" id="KW-1185">Reference proteome</keyword>
<dbReference type="SUPFAM" id="SSF56281">
    <property type="entry name" value="Metallo-hydrolase/oxidoreductase"/>
    <property type="match status" value="1"/>
</dbReference>
<comment type="caution">
    <text evidence="2">The sequence shown here is derived from an EMBL/GenBank/DDBJ whole genome shotgun (WGS) entry which is preliminary data.</text>
</comment>
<evidence type="ECO:0000313" key="2">
    <source>
        <dbReference type="EMBL" id="GLR25368.1"/>
    </source>
</evidence>
<dbReference type="SMART" id="SM00849">
    <property type="entry name" value="Lactamase_B"/>
    <property type="match status" value="1"/>
</dbReference>
<proteinExistence type="predicted"/>
<evidence type="ECO:0000259" key="1">
    <source>
        <dbReference type="SMART" id="SM00849"/>
    </source>
</evidence>
<evidence type="ECO:0000313" key="3">
    <source>
        <dbReference type="Proteomes" id="UP001156664"/>
    </source>
</evidence>
<gene>
    <name evidence="2" type="ORF">GCM10007875_04560</name>
</gene>
<dbReference type="Gene3D" id="3.60.15.10">
    <property type="entry name" value="Ribonuclease Z/Hydroxyacylglutathione hydrolase-like"/>
    <property type="match status" value="1"/>
</dbReference>
<dbReference type="CDD" id="cd06262">
    <property type="entry name" value="metallo-hydrolase-like_MBL-fold"/>
    <property type="match status" value="1"/>
</dbReference>
<reference evidence="3" key="1">
    <citation type="journal article" date="2019" name="Int. J. Syst. Evol. Microbiol.">
        <title>The Global Catalogue of Microorganisms (GCM) 10K type strain sequencing project: providing services to taxonomists for standard genome sequencing and annotation.</title>
        <authorList>
            <consortium name="The Broad Institute Genomics Platform"/>
            <consortium name="The Broad Institute Genome Sequencing Center for Infectious Disease"/>
            <person name="Wu L."/>
            <person name="Ma J."/>
        </authorList>
    </citation>
    <scope>NUCLEOTIDE SEQUENCE [LARGE SCALE GENOMIC DNA]</scope>
    <source>
        <strain evidence="3">NBRC 105857</strain>
    </source>
</reference>
<dbReference type="InterPro" id="IPR036866">
    <property type="entry name" value="RibonucZ/Hydroxyglut_hydro"/>
</dbReference>
<feature type="domain" description="Metallo-beta-lactamase" evidence="1">
    <location>
        <begin position="58"/>
        <end position="283"/>
    </location>
</feature>
<dbReference type="InterPro" id="IPR001279">
    <property type="entry name" value="Metallo-B-lactamas"/>
</dbReference>
<sequence length="342" mass="37647">MFFNILKKLAGLLVLICLGVTAYVLTMVNRYPPVPDLPNPPEHIGAFGQGVVRAVFLGVSSFGVSDGRHTIVFDGFFSRPSKMRVAFGRLREDEPRIDDALNLMFQKLQVKPAISAVFVTHSHFDHLLDSPYIARRYKAMLFGSSSTLNFAKGQDVPDDKLIDLRGGQVENVGDFHIQAIPTRHAPTGFTGGVIAKPIELPVHALEMKEGTSYTYVISYGSDRKPLACLQSTAGFIPGQSDGVTCSVVFLGVGGLGKLSEGYMDQYWSEIVEKTHARQVYLIHWDDFTQPLMANGQLLPLKPFPLLIDNMTTTASHLKALADRDKIQIGLLLSFNSLVLNQP</sequence>
<dbReference type="PANTHER" id="PTHR43546">
    <property type="entry name" value="UPF0173 METAL-DEPENDENT HYDROLASE MJ1163-RELATED"/>
    <property type="match status" value="1"/>
</dbReference>